<dbReference type="InterPro" id="IPR052340">
    <property type="entry name" value="RNase_Y/CdgJ"/>
</dbReference>
<dbReference type="PANTHER" id="PTHR33525">
    <property type="match status" value="1"/>
</dbReference>
<dbReference type="InterPro" id="IPR013976">
    <property type="entry name" value="HDOD"/>
</dbReference>
<dbReference type="Pfam" id="PF08668">
    <property type="entry name" value="HDOD"/>
    <property type="match status" value="1"/>
</dbReference>
<reference evidence="2 3" key="1">
    <citation type="journal article" date="2023" name="ISME J.">
        <title>Cultivation and genomic characterization of novel and ubiquitous marine nitrite-oxidizing bacteria from the Nitrospirales.</title>
        <authorList>
            <person name="Mueller A.J."/>
            <person name="Daebeler A."/>
            <person name="Herbold C.W."/>
            <person name="Kirkegaard R.H."/>
            <person name="Daims H."/>
        </authorList>
    </citation>
    <scope>NUCLEOTIDE SEQUENCE [LARGE SCALE GENOMIC DNA]</scope>
    <source>
        <strain evidence="2 3">EB</strain>
    </source>
</reference>
<evidence type="ECO:0000313" key="3">
    <source>
        <dbReference type="Proteomes" id="UP001250932"/>
    </source>
</evidence>
<feature type="domain" description="HDOD" evidence="1">
    <location>
        <begin position="31"/>
        <end position="219"/>
    </location>
</feature>
<dbReference type="SUPFAM" id="SSF109604">
    <property type="entry name" value="HD-domain/PDEase-like"/>
    <property type="match status" value="1"/>
</dbReference>
<comment type="caution">
    <text evidence="2">The sequence shown here is derived from an EMBL/GenBank/DDBJ whole genome shotgun (WGS) entry which is preliminary data.</text>
</comment>
<sequence length="288" mass="31425">MSESPTSVELEPLEQLHVAMIERVANDELELPLLPHVATEVLNLTSDPDADMTRLATLIQQDQAIASQVLKISNSAAYAPRSPIVSMQQAVSWLGMKMLGELALTVSIGSGVFRVKGYETEIGSLWRHALASGLFAKEIARLGRSNVECAFLCGLLHTIGKPVVLQAILEVQESMDLTFAWSDFVRILDVHHVQVGSLVVEKWKLPSHVKEAILYYGDYTQAPKLSSVAMATCLADRLASRFLGLDGEDAVELESLPVVEALNLYPEDMEALYGQGETVLQAVEAIVV</sequence>
<proteinExistence type="predicted"/>
<organism evidence="2 3">
    <name type="scientific">Candidatus Nitronereus thalassa</name>
    <dbReference type="NCBI Taxonomy" id="3020898"/>
    <lineage>
        <taxon>Bacteria</taxon>
        <taxon>Pseudomonadati</taxon>
        <taxon>Nitrospirota</taxon>
        <taxon>Nitrospiria</taxon>
        <taxon>Nitrospirales</taxon>
        <taxon>Nitrospiraceae</taxon>
        <taxon>Candidatus Nitronereus</taxon>
    </lineage>
</organism>
<dbReference type="InterPro" id="IPR003607">
    <property type="entry name" value="HD/PDEase_dom"/>
</dbReference>
<protein>
    <submittedName>
        <fullName evidence="2">HDOD domain-containing protein</fullName>
    </submittedName>
</protein>
<dbReference type="PROSITE" id="PS51833">
    <property type="entry name" value="HDOD"/>
    <property type="match status" value="1"/>
</dbReference>
<name>A0ABU3K9C5_9BACT</name>
<evidence type="ECO:0000259" key="1">
    <source>
        <dbReference type="PROSITE" id="PS51833"/>
    </source>
</evidence>
<gene>
    <name evidence="2" type="ORF">PPG34_11550</name>
</gene>
<dbReference type="Proteomes" id="UP001250932">
    <property type="component" value="Unassembled WGS sequence"/>
</dbReference>
<accession>A0ABU3K9C5</accession>
<evidence type="ECO:0000313" key="2">
    <source>
        <dbReference type="EMBL" id="MDT7042990.1"/>
    </source>
</evidence>
<dbReference type="EMBL" id="JAQOUE010000001">
    <property type="protein sequence ID" value="MDT7042990.1"/>
    <property type="molecule type" value="Genomic_DNA"/>
</dbReference>
<keyword evidence="3" id="KW-1185">Reference proteome</keyword>
<dbReference type="Gene3D" id="1.10.3210.10">
    <property type="entry name" value="Hypothetical protein af1432"/>
    <property type="match status" value="1"/>
</dbReference>
<dbReference type="PANTHER" id="PTHR33525:SF3">
    <property type="entry name" value="RIBONUCLEASE Y"/>
    <property type="match status" value="1"/>
</dbReference>
<dbReference type="CDD" id="cd00077">
    <property type="entry name" value="HDc"/>
    <property type="match status" value="1"/>
</dbReference>
<dbReference type="RefSeq" id="WP_313833465.1">
    <property type="nucleotide sequence ID" value="NZ_JAQOUE010000001.1"/>
</dbReference>